<evidence type="ECO:0000313" key="2">
    <source>
        <dbReference type="EMBL" id="MFD1911374.1"/>
    </source>
</evidence>
<evidence type="ECO:0000256" key="1">
    <source>
        <dbReference type="SAM" id="SignalP"/>
    </source>
</evidence>
<keyword evidence="3" id="KW-1185">Reference proteome</keyword>
<feature type="signal peptide" evidence="1">
    <location>
        <begin position="1"/>
        <end position="20"/>
    </location>
</feature>
<gene>
    <name evidence="2" type="ORF">ACFSGJ_03995</name>
</gene>
<sequence>MFLKSITYAAALLAATTAFASDASATARSASQLEAQLGVPAGQFTTAELIQLGEARRENDAVGEQFILSGANRTQANSHVVSRGKAQLSSQLGVNPAEFTTSELIQLHVARRDNDAVTVEFILSGRNRQAEDLATVNRGKAQLAAQLGVDPTQYTTAELVQQLTRWED</sequence>
<name>A0ABW4S3I1_9RHOB</name>
<comment type="caution">
    <text evidence="2">The sequence shown here is derived from an EMBL/GenBank/DDBJ whole genome shotgun (WGS) entry which is preliminary data.</text>
</comment>
<evidence type="ECO:0000313" key="3">
    <source>
        <dbReference type="Proteomes" id="UP001597353"/>
    </source>
</evidence>
<proteinExistence type="predicted"/>
<dbReference type="Proteomes" id="UP001597353">
    <property type="component" value="Unassembled WGS sequence"/>
</dbReference>
<protein>
    <submittedName>
        <fullName evidence="2">Uncharacterized protein</fullName>
    </submittedName>
</protein>
<organism evidence="2 3">
    <name type="scientific">Halodurantibacterium flavum</name>
    <dbReference type="NCBI Taxonomy" id="1382802"/>
    <lineage>
        <taxon>Bacteria</taxon>
        <taxon>Pseudomonadati</taxon>
        <taxon>Pseudomonadota</taxon>
        <taxon>Alphaproteobacteria</taxon>
        <taxon>Rhodobacterales</taxon>
        <taxon>Paracoccaceae</taxon>
        <taxon>Halodurantibacterium</taxon>
    </lineage>
</organism>
<accession>A0ABW4S3I1</accession>
<dbReference type="RefSeq" id="WP_390259705.1">
    <property type="nucleotide sequence ID" value="NZ_JBHUGH010000003.1"/>
</dbReference>
<feature type="chain" id="PRO_5046401049" evidence="1">
    <location>
        <begin position="21"/>
        <end position="168"/>
    </location>
</feature>
<keyword evidence="1" id="KW-0732">Signal</keyword>
<dbReference type="EMBL" id="JBHUGH010000003">
    <property type="protein sequence ID" value="MFD1911374.1"/>
    <property type="molecule type" value="Genomic_DNA"/>
</dbReference>
<reference evidence="3" key="1">
    <citation type="journal article" date="2019" name="Int. J. Syst. Evol. Microbiol.">
        <title>The Global Catalogue of Microorganisms (GCM) 10K type strain sequencing project: providing services to taxonomists for standard genome sequencing and annotation.</title>
        <authorList>
            <consortium name="The Broad Institute Genomics Platform"/>
            <consortium name="The Broad Institute Genome Sequencing Center for Infectious Disease"/>
            <person name="Wu L."/>
            <person name="Ma J."/>
        </authorList>
    </citation>
    <scope>NUCLEOTIDE SEQUENCE [LARGE SCALE GENOMIC DNA]</scope>
    <source>
        <strain evidence="3">CGMCC 4.7242</strain>
    </source>
</reference>